<dbReference type="Proteomes" id="UP000249377">
    <property type="component" value="Unassembled WGS sequence"/>
</dbReference>
<dbReference type="Gene3D" id="3.30.565.10">
    <property type="entry name" value="Histidine kinase-like ATPase, C-terminal domain"/>
    <property type="match status" value="1"/>
</dbReference>
<evidence type="ECO:0000259" key="9">
    <source>
        <dbReference type="PROSITE" id="PS50109"/>
    </source>
</evidence>
<dbReference type="InterPro" id="IPR003661">
    <property type="entry name" value="HisK_dim/P_dom"/>
</dbReference>
<dbReference type="PANTHER" id="PTHR45453">
    <property type="entry name" value="PHOSPHATE REGULON SENSOR PROTEIN PHOR"/>
    <property type="match status" value="1"/>
</dbReference>
<dbReference type="InterPro" id="IPR036097">
    <property type="entry name" value="HisK_dim/P_sf"/>
</dbReference>
<dbReference type="EC" id="2.7.13.3" evidence="3"/>
<comment type="caution">
    <text evidence="10">The sequence shown here is derived from an EMBL/GenBank/DDBJ whole genome shotgun (WGS) entry which is preliminary data.</text>
</comment>
<organism evidence="10 11">
    <name type="scientific">Hydrogeniiclostridium mannosilyticum</name>
    <dbReference type="NCBI Taxonomy" id="2764322"/>
    <lineage>
        <taxon>Bacteria</taxon>
        <taxon>Bacillati</taxon>
        <taxon>Bacillota</taxon>
        <taxon>Clostridia</taxon>
        <taxon>Eubacteriales</taxon>
        <taxon>Acutalibacteraceae</taxon>
        <taxon>Hydrogeniiclostridium</taxon>
    </lineage>
</organism>
<evidence type="ECO:0000256" key="8">
    <source>
        <dbReference type="SAM" id="Phobius"/>
    </source>
</evidence>
<dbReference type="AlphaFoldDB" id="A0A328UEV9"/>
<keyword evidence="6 10" id="KW-0418">Kinase</keyword>
<protein>
    <recommendedName>
        <fullName evidence="3">histidine kinase</fullName>
        <ecNumber evidence="3">2.7.13.3</ecNumber>
    </recommendedName>
</protein>
<dbReference type="SUPFAM" id="SSF47384">
    <property type="entry name" value="Homodimeric domain of signal transducing histidine kinase"/>
    <property type="match status" value="1"/>
</dbReference>
<keyword evidence="8" id="KW-0472">Membrane</keyword>
<evidence type="ECO:0000256" key="3">
    <source>
        <dbReference type="ARBA" id="ARBA00012438"/>
    </source>
</evidence>
<evidence type="ECO:0000313" key="10">
    <source>
        <dbReference type="EMBL" id="RAQ30038.1"/>
    </source>
</evidence>
<dbReference type="GO" id="GO:0016036">
    <property type="term" value="P:cellular response to phosphate starvation"/>
    <property type="evidence" value="ECO:0007669"/>
    <property type="project" value="TreeGrafter"/>
</dbReference>
<comment type="subcellular location">
    <subcellularLocation>
        <location evidence="2">Membrane</location>
    </subcellularLocation>
</comment>
<keyword evidence="5" id="KW-0808">Transferase</keyword>
<accession>A0A328UEV9</accession>
<reference evidence="10 11" key="1">
    <citation type="submission" date="2018-06" db="EMBL/GenBank/DDBJ databases">
        <title>Noncontiguous genome sequence of Ruminococcaceae bacterium ASD2818.</title>
        <authorList>
            <person name="Chaplin A.V."/>
            <person name="Sokolova S.R."/>
            <person name="Kochetkova T.O."/>
            <person name="Goltsov A.Y."/>
            <person name="Trofimov D.Y."/>
            <person name="Efimov B.A."/>
        </authorList>
    </citation>
    <scope>NUCLEOTIDE SEQUENCE [LARGE SCALE GENOMIC DNA]</scope>
    <source>
        <strain evidence="10 11">ASD2818</strain>
    </source>
</reference>
<dbReference type="PROSITE" id="PS50109">
    <property type="entry name" value="HIS_KIN"/>
    <property type="match status" value="1"/>
</dbReference>
<feature type="transmembrane region" description="Helical" evidence="8">
    <location>
        <begin position="162"/>
        <end position="184"/>
    </location>
</feature>
<dbReference type="Gene3D" id="1.10.287.130">
    <property type="match status" value="1"/>
</dbReference>
<dbReference type="InterPro" id="IPR005467">
    <property type="entry name" value="His_kinase_dom"/>
</dbReference>
<evidence type="ECO:0000256" key="7">
    <source>
        <dbReference type="ARBA" id="ARBA00023012"/>
    </source>
</evidence>
<dbReference type="InterPro" id="IPR036890">
    <property type="entry name" value="HATPase_C_sf"/>
</dbReference>
<dbReference type="Pfam" id="PF00512">
    <property type="entry name" value="HisKA"/>
    <property type="match status" value="1"/>
</dbReference>
<evidence type="ECO:0000256" key="5">
    <source>
        <dbReference type="ARBA" id="ARBA00022679"/>
    </source>
</evidence>
<evidence type="ECO:0000256" key="1">
    <source>
        <dbReference type="ARBA" id="ARBA00000085"/>
    </source>
</evidence>
<dbReference type="CDD" id="cd00082">
    <property type="entry name" value="HisKA"/>
    <property type="match status" value="1"/>
</dbReference>
<dbReference type="PANTHER" id="PTHR45453:SF1">
    <property type="entry name" value="PHOSPHATE REGULON SENSOR PROTEIN PHOR"/>
    <property type="match status" value="1"/>
</dbReference>
<sequence length="415" mass="46546">MIRKLRIKLILASMLSLLLVLTIIFGAVGILNYKKILADADSILSILQENDGSFPMNDHPKNDTVFSDIPPREEHRFSAELPYESRYFSVFLLADGTVISVNTGKIAAVDTSTAIEYAQSVIKSGDEQGFVKDYRYTVYTADNEMHVIFLDYGREMSSFRTFLFTGAGVSLVGLLAVMLLLIFFSGRIVKPFSENYEKQKQFITDAGHELKTPLTIIDADAEVLEMDMGKNEWLSDIQVQTKRLAQLTNSLIQLSRMEEQPQVEKIEFPLSDVVEETVETFQALAKTQNKNLSGRIQPMLSMNGDEKAIRQLVTILMDNAVKYSDDGGRIELTLEKQNNSIQLSVFNTANYISKENLPHYFDRFYRADPSRNSKTGGYGLGLPIASAIVAAHRGKIWATTLDEKSLQIIVSLPVN</sequence>
<dbReference type="FunFam" id="3.30.565.10:FF:000006">
    <property type="entry name" value="Sensor histidine kinase WalK"/>
    <property type="match status" value="1"/>
</dbReference>
<dbReference type="GO" id="GO:0000155">
    <property type="term" value="F:phosphorelay sensor kinase activity"/>
    <property type="evidence" value="ECO:0007669"/>
    <property type="project" value="InterPro"/>
</dbReference>
<dbReference type="EMBL" id="QLYR01000001">
    <property type="protein sequence ID" value="RAQ30038.1"/>
    <property type="molecule type" value="Genomic_DNA"/>
</dbReference>
<evidence type="ECO:0000256" key="6">
    <source>
        <dbReference type="ARBA" id="ARBA00022777"/>
    </source>
</evidence>
<comment type="catalytic activity">
    <reaction evidence="1">
        <text>ATP + protein L-histidine = ADP + protein N-phospho-L-histidine.</text>
        <dbReference type="EC" id="2.7.13.3"/>
    </reaction>
</comment>
<name>A0A328UEV9_9FIRM</name>
<dbReference type="InterPro" id="IPR050351">
    <property type="entry name" value="BphY/WalK/GraS-like"/>
</dbReference>
<keyword evidence="11" id="KW-1185">Reference proteome</keyword>
<keyword evidence="8" id="KW-0812">Transmembrane</keyword>
<dbReference type="GO" id="GO:0004721">
    <property type="term" value="F:phosphoprotein phosphatase activity"/>
    <property type="evidence" value="ECO:0007669"/>
    <property type="project" value="TreeGrafter"/>
</dbReference>
<evidence type="ECO:0000313" key="11">
    <source>
        <dbReference type="Proteomes" id="UP000249377"/>
    </source>
</evidence>
<feature type="domain" description="Histidine kinase" evidence="9">
    <location>
        <begin position="205"/>
        <end position="415"/>
    </location>
</feature>
<gene>
    <name evidence="10" type="ORF">DPQ25_00570</name>
</gene>
<proteinExistence type="predicted"/>
<dbReference type="GO" id="GO:0005886">
    <property type="term" value="C:plasma membrane"/>
    <property type="evidence" value="ECO:0007669"/>
    <property type="project" value="TreeGrafter"/>
</dbReference>
<keyword evidence="7" id="KW-0902">Two-component regulatory system</keyword>
<dbReference type="SMART" id="SM00388">
    <property type="entry name" value="HisKA"/>
    <property type="match status" value="1"/>
</dbReference>
<keyword evidence="8" id="KW-1133">Transmembrane helix</keyword>
<dbReference type="InterPro" id="IPR003594">
    <property type="entry name" value="HATPase_dom"/>
</dbReference>
<keyword evidence="4" id="KW-0597">Phosphoprotein</keyword>
<dbReference type="Pfam" id="PF02518">
    <property type="entry name" value="HATPase_c"/>
    <property type="match status" value="1"/>
</dbReference>
<evidence type="ECO:0000256" key="2">
    <source>
        <dbReference type="ARBA" id="ARBA00004370"/>
    </source>
</evidence>
<evidence type="ECO:0000256" key="4">
    <source>
        <dbReference type="ARBA" id="ARBA00022553"/>
    </source>
</evidence>
<dbReference type="SMART" id="SM00387">
    <property type="entry name" value="HATPase_c"/>
    <property type="match status" value="1"/>
</dbReference>
<dbReference type="SUPFAM" id="SSF55874">
    <property type="entry name" value="ATPase domain of HSP90 chaperone/DNA topoisomerase II/histidine kinase"/>
    <property type="match status" value="1"/>
</dbReference>